<protein>
    <submittedName>
        <fullName evidence="1">Uncharacterized protein</fullName>
    </submittedName>
</protein>
<evidence type="ECO:0000313" key="2">
    <source>
        <dbReference type="Proteomes" id="UP000014020"/>
    </source>
</evidence>
<reference evidence="2" key="1">
    <citation type="submission" date="2012-12" db="EMBL/GenBank/DDBJ databases">
        <title>The genome sequence of Bacillus cereus VD146.</title>
        <authorList>
            <consortium name="The Broad Institute Genome Sequencing Platform"/>
            <consortium name="The Broad Institute Genome Sequencing Center for Infectious Disease"/>
            <person name="Feldgarden M."/>
            <person name="Van der Auwera G.A."/>
            <person name="Mahillon J."/>
            <person name="Duprez V."/>
            <person name="Timmery S."/>
            <person name="Mattelet C."/>
            <person name="Dierick K."/>
            <person name="Sun M."/>
            <person name="Yu Z."/>
            <person name="Zhu L."/>
            <person name="Hu X."/>
            <person name="Shank E.B."/>
            <person name="Swiecicka I."/>
            <person name="Hansen B.M."/>
            <person name="Andrup L."/>
            <person name="Walker B."/>
            <person name="Young S.K."/>
            <person name="Zeng Q."/>
            <person name="Gargeya S."/>
            <person name="Fitzgerald M."/>
            <person name="Haas B."/>
            <person name="Abouelleil A."/>
            <person name="Alvarado L."/>
            <person name="Arachchi H.M."/>
            <person name="Berlin A.M."/>
            <person name="Chapman S.B."/>
            <person name="Dewar J."/>
            <person name="Goldberg J."/>
            <person name="Griggs A."/>
            <person name="Gujja S."/>
            <person name="Hansen M."/>
            <person name="Howarth C."/>
            <person name="Imamovic A."/>
            <person name="Larimer J."/>
            <person name="McCowan C."/>
            <person name="Murphy C."/>
            <person name="Neiman D."/>
            <person name="Pearson M."/>
            <person name="Priest M."/>
            <person name="Roberts A."/>
            <person name="Saif S."/>
            <person name="Shea T."/>
            <person name="Sisk P."/>
            <person name="Sykes S."/>
            <person name="Wortman J."/>
            <person name="Nusbaum C."/>
            <person name="Birren B."/>
        </authorList>
    </citation>
    <scope>NUCLEOTIDE SEQUENCE [LARGE SCALE GENOMIC DNA]</scope>
    <source>
        <strain evidence="2">VD146</strain>
    </source>
</reference>
<dbReference type="HOGENOM" id="CLU_1861126_0_0_9"/>
<dbReference type="EMBL" id="AHFE01000014">
    <property type="protein sequence ID" value="EOP46686.1"/>
    <property type="molecule type" value="Genomic_DNA"/>
</dbReference>
<dbReference type="PATRIC" id="fig|1053236.3.peg.682"/>
<name>R8NJH9_BACCX</name>
<gene>
    <name evidence="1" type="ORF">IK1_06095</name>
</gene>
<comment type="caution">
    <text evidence="1">The sequence shown here is derived from an EMBL/GenBank/DDBJ whole genome shotgun (WGS) entry which is preliminary data.</text>
</comment>
<sequence>MAKKRKGIVKPQIEETKRIPRPVVNQSTIHEYPTISFQHLCDKNGQLHELTKRDLKHLSNFLRRVSVMTWSQIRLSDGIKTKKIPITSLRYTLPNSVSEEEEILEMRVSQEHRLWGFQNQSTFYVIWFDPNHSVCPV</sequence>
<organism evidence="1 2">
    <name type="scientific">Bacillus cereus (strain VD146)</name>
    <dbReference type="NCBI Taxonomy" id="1053236"/>
    <lineage>
        <taxon>Bacteria</taxon>
        <taxon>Bacillati</taxon>
        <taxon>Bacillota</taxon>
        <taxon>Bacilli</taxon>
        <taxon>Bacillales</taxon>
        <taxon>Bacillaceae</taxon>
        <taxon>Bacillus</taxon>
        <taxon>Bacillus cereus group</taxon>
    </lineage>
</organism>
<dbReference type="Proteomes" id="UP000014020">
    <property type="component" value="Unassembled WGS sequence"/>
</dbReference>
<accession>R8NJH9</accession>
<dbReference type="NCBIfam" id="NF046006">
    <property type="entry name" value="MAG6450_fam"/>
    <property type="match status" value="1"/>
</dbReference>
<proteinExistence type="predicted"/>
<dbReference type="AlphaFoldDB" id="R8NJH9"/>
<dbReference type="RefSeq" id="WP_016119114.1">
    <property type="nucleotide sequence ID" value="NZ_KB976673.1"/>
</dbReference>
<evidence type="ECO:0000313" key="1">
    <source>
        <dbReference type="EMBL" id="EOP46686.1"/>
    </source>
</evidence>